<dbReference type="EMBL" id="LYDR01000127">
    <property type="protein sequence ID" value="ODA29629.1"/>
    <property type="molecule type" value="Genomic_DNA"/>
</dbReference>
<evidence type="ECO:0000313" key="1">
    <source>
        <dbReference type="EMBL" id="ODA29629.1"/>
    </source>
</evidence>
<proteinExistence type="predicted"/>
<dbReference type="Proteomes" id="UP000094828">
    <property type="component" value="Unassembled WGS sequence"/>
</dbReference>
<comment type="caution">
    <text evidence="1">The sequence shown here is derived from an EMBL/GenBank/DDBJ whole genome shotgun (WGS) entry which is preliminary data.</text>
</comment>
<gene>
    <name evidence="1" type="ORF">A6X21_08135</name>
</gene>
<sequence>MRFHPQLSPTIKKSQEFAKSRRDRRNFYVRPVFDKESLGPQQMWLATSMALVPLMICVNRQSKSRFQVRFFTGFRGVSDVED</sequence>
<reference evidence="1 2" key="1">
    <citation type="submission" date="2016-05" db="EMBL/GenBank/DDBJ databases">
        <title>Genomic and physiological characterization of Planctopirus sp. isolated from fresh water lake.</title>
        <authorList>
            <person name="Subhash Y."/>
            <person name="Ramana C."/>
        </authorList>
    </citation>
    <scope>NUCLEOTIDE SEQUENCE [LARGE SCALE GENOMIC DNA]</scope>
    <source>
        <strain evidence="1 2">JC280</strain>
    </source>
</reference>
<dbReference type="AlphaFoldDB" id="A0A1C3E8Z4"/>
<dbReference type="STRING" id="1841610.A6X21_08135"/>
<keyword evidence="2" id="KW-1185">Reference proteome</keyword>
<accession>A0A1C3E8Z4</accession>
<evidence type="ECO:0000313" key="2">
    <source>
        <dbReference type="Proteomes" id="UP000094828"/>
    </source>
</evidence>
<protein>
    <submittedName>
        <fullName evidence="1">Uncharacterized protein</fullName>
    </submittedName>
</protein>
<name>A0A1C3E8Z4_9PLAN</name>
<organism evidence="1 2">
    <name type="scientific">Planctopirus hydrillae</name>
    <dbReference type="NCBI Taxonomy" id="1841610"/>
    <lineage>
        <taxon>Bacteria</taxon>
        <taxon>Pseudomonadati</taxon>
        <taxon>Planctomycetota</taxon>
        <taxon>Planctomycetia</taxon>
        <taxon>Planctomycetales</taxon>
        <taxon>Planctomycetaceae</taxon>
        <taxon>Planctopirus</taxon>
    </lineage>
</organism>